<feature type="transmembrane region" description="Helical" evidence="5">
    <location>
        <begin position="24"/>
        <end position="49"/>
    </location>
</feature>
<dbReference type="CDD" id="cd06261">
    <property type="entry name" value="TM_PBP2"/>
    <property type="match status" value="2"/>
</dbReference>
<keyword evidence="3 5" id="KW-1133">Transmembrane helix</keyword>
<dbReference type="EMBL" id="CP076448">
    <property type="protein sequence ID" value="QXM24664.1"/>
    <property type="molecule type" value="Genomic_DNA"/>
</dbReference>
<dbReference type="KEGG" id="elio:KO353_15815"/>
<dbReference type="InterPro" id="IPR000515">
    <property type="entry name" value="MetI-like"/>
</dbReference>
<keyword evidence="2 5" id="KW-0812">Transmembrane</keyword>
<keyword evidence="5" id="KW-0813">Transport</keyword>
<feature type="transmembrane region" description="Helical" evidence="5">
    <location>
        <begin position="362"/>
        <end position="381"/>
    </location>
</feature>
<feature type="transmembrane region" description="Helical" evidence="5">
    <location>
        <begin position="393"/>
        <end position="416"/>
    </location>
</feature>
<dbReference type="Proteomes" id="UP000694001">
    <property type="component" value="Chromosome"/>
</dbReference>
<dbReference type="GO" id="GO:0055085">
    <property type="term" value="P:transmembrane transport"/>
    <property type="evidence" value="ECO:0007669"/>
    <property type="project" value="InterPro"/>
</dbReference>
<feature type="transmembrane region" description="Helical" evidence="5">
    <location>
        <begin position="116"/>
        <end position="138"/>
    </location>
</feature>
<dbReference type="PANTHER" id="PTHR43496">
    <property type="entry name" value="PROTEIN LPLB"/>
    <property type="match status" value="1"/>
</dbReference>
<comment type="subcellular location">
    <subcellularLocation>
        <location evidence="5">Cell membrane</location>
        <topology evidence="5">Multi-pass membrane protein</topology>
    </subcellularLocation>
    <subcellularLocation>
        <location evidence="1">Membrane</location>
        <topology evidence="1">Multi-pass membrane protein</topology>
    </subcellularLocation>
</comment>
<organism evidence="7 8">
    <name type="scientific">Elioraea tepida</name>
    <dbReference type="NCBI Taxonomy" id="2843330"/>
    <lineage>
        <taxon>Bacteria</taxon>
        <taxon>Pseudomonadati</taxon>
        <taxon>Pseudomonadota</taxon>
        <taxon>Alphaproteobacteria</taxon>
        <taxon>Acetobacterales</taxon>
        <taxon>Elioraeaceae</taxon>
        <taxon>Elioraea</taxon>
    </lineage>
</organism>
<dbReference type="RefSeq" id="WP_218285721.1">
    <property type="nucleotide sequence ID" value="NZ_CP076448.1"/>
</dbReference>
<evidence type="ECO:0000256" key="5">
    <source>
        <dbReference type="RuleBase" id="RU363032"/>
    </source>
</evidence>
<proteinExistence type="inferred from homology"/>
<accession>A0A975U301</accession>
<reference evidence="7" key="1">
    <citation type="submission" date="2021-06" db="EMBL/GenBank/DDBJ databases">
        <title>Elioraea tepida, sp. nov., a moderately thermophilic aerobic anoxygenic phototrophic bacterium isolated from an alkaline siliceous hot spring mat community in Yellowstone National Park, WY, USA.</title>
        <authorList>
            <person name="Saini M.K."/>
            <person name="Yoshida S."/>
            <person name="Sebastian A."/>
            <person name="Hirose S."/>
            <person name="Hara E."/>
            <person name="Tamaki H."/>
            <person name="Soulier N.T."/>
            <person name="Albert I."/>
            <person name="Hanada S."/>
            <person name="Bryant D.A."/>
            <person name="Tank M."/>
        </authorList>
    </citation>
    <scope>NUCLEOTIDE SEQUENCE</scope>
    <source>
        <strain evidence="7">MS-P2</strain>
    </source>
</reference>
<feature type="transmembrane region" description="Helical" evidence="5">
    <location>
        <begin position="207"/>
        <end position="229"/>
    </location>
</feature>
<feature type="transmembrane region" description="Helical" evidence="5">
    <location>
        <begin position="158"/>
        <end position="186"/>
    </location>
</feature>
<sequence>MLPLAGTLEAPVRVRPQPSADDHLLAGIVLLAGLFLALALAAPLGALLLKSFQDDRGGFVGLANYLRYFETPALIGSLWNSLWVAAVSTAIVLPLAFGYAYALTRSAIPLKALFRAIALIPILAPSLLPALALIYLFGNQGMLKPLLMGGTIYGPAGIIVSQVFYCFPPAVLILATALSGVDARLYEAAEALRASRIRVLRTVTLPAARYGMVSAGFVVFTLVITDFGIPKVIGGSFNVLATDVYKQVVGQQNFQMGAVVGMVLLAPAVLAFAADQWAQRRQTATVSARAVPYVPKPRPGRDLPLLIFCTILSLLMVGLIGVAAWGSLITFWPWNLSLTLANYDFARFDSAGWGSWWTSVRMAAWTAAIGAPLVFVFAYGMERAKRLPALVGLVRFAATVPLAVPGLVLGIAYILFFNAPENPLGFLYGTLAILVLNSLVHFYTVGHLASVTALKQLDPEFESVAASLKVPLWRTFLAVTLPISLPVLLDVAIYLFVNTMTTVSAVVFLYAPDIKPAAVALVQMDEAGQASAAAAMAMTILATSAAVKGLHLAADRALAHRTEAWRRA</sequence>
<dbReference type="AlphaFoldDB" id="A0A975U301"/>
<feature type="transmembrane region" description="Helical" evidence="5">
    <location>
        <begin position="82"/>
        <end position="104"/>
    </location>
</feature>
<evidence type="ECO:0000256" key="1">
    <source>
        <dbReference type="ARBA" id="ARBA00004141"/>
    </source>
</evidence>
<dbReference type="PANTHER" id="PTHR43496:SF1">
    <property type="entry name" value="POLYGALACTURONAN_RHAMNOGALACTURONAN TRANSPORT SYSTEM PERMEASE PROTEIN YTEP"/>
    <property type="match status" value="1"/>
</dbReference>
<protein>
    <submittedName>
        <fullName evidence="7">2-aminoethylphosphonate ABC transporter permease subunit</fullName>
    </submittedName>
</protein>
<dbReference type="GO" id="GO:0005886">
    <property type="term" value="C:plasma membrane"/>
    <property type="evidence" value="ECO:0007669"/>
    <property type="project" value="UniProtKB-SubCell"/>
</dbReference>
<feature type="transmembrane region" description="Helical" evidence="5">
    <location>
        <begin position="428"/>
        <end position="454"/>
    </location>
</feature>
<dbReference type="NCBIfam" id="TIGR03262">
    <property type="entry name" value="PhnU2"/>
    <property type="match status" value="1"/>
</dbReference>
<feature type="domain" description="ABC transmembrane type-1" evidence="6">
    <location>
        <begin position="356"/>
        <end position="551"/>
    </location>
</feature>
<evidence type="ECO:0000313" key="7">
    <source>
        <dbReference type="EMBL" id="QXM24664.1"/>
    </source>
</evidence>
<feature type="transmembrane region" description="Helical" evidence="5">
    <location>
        <begin position="305"/>
        <end position="332"/>
    </location>
</feature>
<dbReference type="InterPro" id="IPR017664">
    <property type="entry name" value="AminoethylPonate_ABC_perm-1"/>
</dbReference>
<evidence type="ECO:0000256" key="2">
    <source>
        <dbReference type="ARBA" id="ARBA00022692"/>
    </source>
</evidence>
<evidence type="ECO:0000256" key="3">
    <source>
        <dbReference type="ARBA" id="ARBA00022989"/>
    </source>
</evidence>
<dbReference type="Pfam" id="PF00528">
    <property type="entry name" value="BPD_transp_1"/>
    <property type="match status" value="2"/>
</dbReference>
<keyword evidence="4 5" id="KW-0472">Membrane</keyword>
<evidence type="ECO:0000256" key="4">
    <source>
        <dbReference type="ARBA" id="ARBA00023136"/>
    </source>
</evidence>
<feature type="domain" description="ABC transmembrane type-1" evidence="6">
    <location>
        <begin position="78"/>
        <end position="275"/>
    </location>
</feature>
<name>A0A975U301_9PROT</name>
<keyword evidence="8" id="KW-1185">Reference proteome</keyword>
<dbReference type="PROSITE" id="PS50928">
    <property type="entry name" value="ABC_TM1"/>
    <property type="match status" value="2"/>
</dbReference>
<feature type="transmembrane region" description="Helical" evidence="5">
    <location>
        <begin position="254"/>
        <end position="274"/>
    </location>
</feature>
<gene>
    <name evidence="7" type="ORF">KO353_15815</name>
</gene>
<comment type="similarity">
    <text evidence="5">Belongs to the binding-protein-dependent transport system permease family.</text>
</comment>
<evidence type="ECO:0000259" key="6">
    <source>
        <dbReference type="PROSITE" id="PS50928"/>
    </source>
</evidence>
<evidence type="ECO:0000313" key="8">
    <source>
        <dbReference type="Proteomes" id="UP000694001"/>
    </source>
</evidence>